<reference evidence="1 2" key="1">
    <citation type="submission" date="2023-05" db="EMBL/GenBank/DDBJ databases">
        <title>Actinoplanes sp. NEAU-A12 genome sequencing.</title>
        <authorList>
            <person name="Wang Z.-S."/>
        </authorList>
    </citation>
    <scope>NUCLEOTIDE SEQUENCE [LARGE SCALE GENOMIC DNA]</scope>
    <source>
        <strain evidence="1 2">NEAU-A12</strain>
    </source>
</reference>
<name>A0ABT6WRC4_9ACTN</name>
<dbReference type="Proteomes" id="UP001241758">
    <property type="component" value="Unassembled WGS sequence"/>
</dbReference>
<accession>A0ABT6WRC4</accession>
<dbReference type="InterPro" id="IPR012348">
    <property type="entry name" value="RNR-like"/>
</dbReference>
<comment type="caution">
    <text evidence="1">The sequence shown here is derived from an EMBL/GenBank/DDBJ whole genome shotgun (WGS) entry which is preliminary data.</text>
</comment>
<dbReference type="Gene3D" id="1.10.620.20">
    <property type="entry name" value="Ribonucleotide Reductase, subunit A"/>
    <property type="match status" value="1"/>
</dbReference>
<proteinExistence type="predicted"/>
<keyword evidence="2" id="KW-1185">Reference proteome</keyword>
<organism evidence="1 2">
    <name type="scientific">Actinoplanes sandaracinus</name>
    <dbReference type="NCBI Taxonomy" id="3045177"/>
    <lineage>
        <taxon>Bacteria</taxon>
        <taxon>Bacillati</taxon>
        <taxon>Actinomycetota</taxon>
        <taxon>Actinomycetes</taxon>
        <taxon>Micromonosporales</taxon>
        <taxon>Micromonosporaceae</taxon>
        <taxon>Actinoplanes</taxon>
    </lineage>
</organism>
<dbReference type="RefSeq" id="WP_282763312.1">
    <property type="nucleotide sequence ID" value="NZ_JASCTH010000019.1"/>
</dbReference>
<sequence>MALEDLIKLRARRQGDAFHQIRYDSRFDHWEKRASVRSRPSRILEYGDADALYFPPELIPAVGHPIVREKGDAVARELLVRRLYQYLDFTTELEEIAVIPVVSKISRRRSGLELPAGMQSDAFKILTDEAWHAQFSHELALQVEQQTGVPVGTPVPPAFLRRLDDVRRRLPAEVRGAETLMFAVVSETLISGILAHLPNDDRLPAAVRDQVRDHAEDEGRHHVYFRSVLRHLWPALTSRAHREIGPYIPEMIYAFLEPDYAAVGGSLRAVGLSEVEAEQVVSESWPRRRVAADVAGGARSIVKYLGEVGVLDDARTRDAFLAAGLLPADDSTDVDTLSDRGPKHLPLAG</sequence>
<evidence type="ECO:0000313" key="1">
    <source>
        <dbReference type="EMBL" id="MDI6102288.1"/>
    </source>
</evidence>
<gene>
    <name evidence="1" type="ORF">QLQ12_27085</name>
</gene>
<dbReference type="EMBL" id="JASCTH010000019">
    <property type="protein sequence ID" value="MDI6102288.1"/>
    <property type="molecule type" value="Genomic_DNA"/>
</dbReference>
<dbReference type="Pfam" id="PF11583">
    <property type="entry name" value="AurF"/>
    <property type="match status" value="1"/>
</dbReference>
<protein>
    <submittedName>
        <fullName evidence="1">Diiron oxygenase</fullName>
    </submittedName>
</protein>
<evidence type="ECO:0000313" key="2">
    <source>
        <dbReference type="Proteomes" id="UP001241758"/>
    </source>
</evidence>
<dbReference type="InterPro" id="IPR025859">
    <property type="entry name" value="AurF/CmlI"/>
</dbReference>